<name>A0A0A9A6W8_ARUDO</name>
<sequence length="34" mass="4051">MRTAYFGHIFIPWCYYYPATHLLVRQCISDALPC</sequence>
<reference evidence="1" key="1">
    <citation type="submission" date="2014-09" db="EMBL/GenBank/DDBJ databases">
        <authorList>
            <person name="Magalhaes I.L.F."/>
            <person name="Oliveira U."/>
            <person name="Santos F.R."/>
            <person name="Vidigal T.H.D.A."/>
            <person name="Brescovit A.D."/>
            <person name="Santos A.J."/>
        </authorList>
    </citation>
    <scope>NUCLEOTIDE SEQUENCE</scope>
    <source>
        <tissue evidence="1">Shoot tissue taken approximately 20 cm above the soil surface</tissue>
    </source>
</reference>
<evidence type="ECO:0000313" key="1">
    <source>
        <dbReference type="EMBL" id="JAD45648.1"/>
    </source>
</evidence>
<dbReference type="AlphaFoldDB" id="A0A0A9A6W8"/>
<proteinExistence type="predicted"/>
<protein>
    <submittedName>
        <fullName evidence="1">Uncharacterized protein</fullName>
    </submittedName>
</protein>
<organism evidence="1">
    <name type="scientific">Arundo donax</name>
    <name type="common">Giant reed</name>
    <name type="synonym">Donax arundinaceus</name>
    <dbReference type="NCBI Taxonomy" id="35708"/>
    <lineage>
        <taxon>Eukaryota</taxon>
        <taxon>Viridiplantae</taxon>
        <taxon>Streptophyta</taxon>
        <taxon>Embryophyta</taxon>
        <taxon>Tracheophyta</taxon>
        <taxon>Spermatophyta</taxon>
        <taxon>Magnoliopsida</taxon>
        <taxon>Liliopsida</taxon>
        <taxon>Poales</taxon>
        <taxon>Poaceae</taxon>
        <taxon>PACMAD clade</taxon>
        <taxon>Arundinoideae</taxon>
        <taxon>Arundineae</taxon>
        <taxon>Arundo</taxon>
    </lineage>
</organism>
<dbReference type="EMBL" id="GBRH01252247">
    <property type="protein sequence ID" value="JAD45648.1"/>
    <property type="molecule type" value="Transcribed_RNA"/>
</dbReference>
<accession>A0A0A9A6W8</accession>
<reference evidence="1" key="2">
    <citation type="journal article" date="2015" name="Data Brief">
        <title>Shoot transcriptome of the giant reed, Arundo donax.</title>
        <authorList>
            <person name="Barrero R.A."/>
            <person name="Guerrero F.D."/>
            <person name="Moolhuijzen P."/>
            <person name="Goolsby J.A."/>
            <person name="Tidwell J."/>
            <person name="Bellgard S.E."/>
            <person name="Bellgard M.I."/>
        </authorList>
    </citation>
    <scope>NUCLEOTIDE SEQUENCE</scope>
    <source>
        <tissue evidence="1">Shoot tissue taken approximately 20 cm above the soil surface</tissue>
    </source>
</reference>